<dbReference type="Gene3D" id="3.40.50.150">
    <property type="entry name" value="Vaccinia Virus protein VP39"/>
    <property type="match status" value="1"/>
</dbReference>
<dbReference type="AlphaFoldDB" id="A0A6H5GA61"/>
<reference evidence="2 3" key="1">
    <citation type="submission" date="2020-02" db="EMBL/GenBank/DDBJ databases">
        <authorList>
            <person name="Ferguson B K."/>
        </authorList>
    </citation>
    <scope>NUCLEOTIDE SEQUENCE [LARGE SCALE GENOMIC DNA]</scope>
</reference>
<dbReference type="PANTHER" id="PTHR13369:SF0">
    <property type="entry name" value="GLUTATHIONE S-TRANSFERASE C-TERMINAL DOMAIN-CONTAINING PROTEIN"/>
    <property type="match status" value="1"/>
</dbReference>
<dbReference type="InterPro" id="IPR025714">
    <property type="entry name" value="Methyltranfer_dom"/>
</dbReference>
<dbReference type="FunFam" id="3.40.50.150:FF:000725">
    <property type="entry name" value="Glutathione S-transferase, C-terminal domain-containing"/>
    <property type="match status" value="1"/>
</dbReference>
<dbReference type="PANTHER" id="PTHR13369">
    <property type="match status" value="1"/>
</dbReference>
<keyword evidence="3" id="KW-1185">Reference proteome</keyword>
<protein>
    <recommendedName>
        <fullName evidence="1">Methyltransferase domain-containing protein</fullName>
    </recommendedName>
</protein>
<dbReference type="OrthoDB" id="206598at2759"/>
<evidence type="ECO:0000259" key="1">
    <source>
        <dbReference type="Pfam" id="PF13679"/>
    </source>
</evidence>
<evidence type="ECO:0000313" key="2">
    <source>
        <dbReference type="EMBL" id="CAA9999835.1"/>
    </source>
</evidence>
<gene>
    <name evidence="2" type="ORF">NTEN_LOCUS6071</name>
</gene>
<name>A0A6H5GA61_9HEMI</name>
<accession>A0A6H5GA61</accession>
<dbReference type="Pfam" id="PF13679">
    <property type="entry name" value="Methyltransf_32"/>
    <property type="match status" value="1"/>
</dbReference>
<proteinExistence type="predicted"/>
<feature type="domain" description="Methyltransferase" evidence="1">
    <location>
        <begin position="322"/>
        <end position="447"/>
    </location>
</feature>
<dbReference type="GO" id="GO:0005737">
    <property type="term" value="C:cytoplasm"/>
    <property type="evidence" value="ECO:0007669"/>
    <property type="project" value="TreeGrafter"/>
</dbReference>
<organism evidence="2 3">
    <name type="scientific">Nesidiocoris tenuis</name>
    <dbReference type="NCBI Taxonomy" id="355587"/>
    <lineage>
        <taxon>Eukaryota</taxon>
        <taxon>Metazoa</taxon>
        <taxon>Ecdysozoa</taxon>
        <taxon>Arthropoda</taxon>
        <taxon>Hexapoda</taxon>
        <taxon>Insecta</taxon>
        <taxon>Pterygota</taxon>
        <taxon>Neoptera</taxon>
        <taxon>Paraneoptera</taxon>
        <taxon>Hemiptera</taxon>
        <taxon>Heteroptera</taxon>
        <taxon>Panheteroptera</taxon>
        <taxon>Cimicomorpha</taxon>
        <taxon>Miridae</taxon>
        <taxon>Dicyphina</taxon>
        <taxon>Nesidiocoris</taxon>
    </lineage>
</organism>
<dbReference type="SUPFAM" id="SSF53335">
    <property type="entry name" value="S-adenosyl-L-methionine-dependent methyltransferases"/>
    <property type="match status" value="1"/>
</dbReference>
<dbReference type="Proteomes" id="UP000479000">
    <property type="component" value="Unassembled WGS sequence"/>
</dbReference>
<evidence type="ECO:0000313" key="3">
    <source>
        <dbReference type="Proteomes" id="UP000479000"/>
    </source>
</evidence>
<dbReference type="EMBL" id="CADCXU010009061">
    <property type="protein sequence ID" value="CAA9999835.1"/>
    <property type="molecule type" value="Genomic_DNA"/>
</dbReference>
<dbReference type="InterPro" id="IPR029063">
    <property type="entry name" value="SAM-dependent_MTases_sf"/>
</dbReference>
<sequence length="527" mass="58849">MGDLYVTVFDVDEDTLTAPVETAICLLIFSYLDSPSNVKVHLILQESKSGESHVQLAIDVSKPRFHVVQHIPPPASFCSLPVFNLNDSISCVAGLCSVLRQLIKHSGDRWQHLLGFRGACLVACAEISLWTKFCEVDLISCAKSVLNSCPDASETLPDELARLEAHLSQPIRVHNVRKFKDHRHKYAEGPLFLITDLILAVPVFILLEKLQLWSEPSIPLITQWAQFILEDHEFKRHLKQLSFSSCDRKHNWRLPAVSQISLYKRDPTRYKPRHKIFTQQSDIESSLDTLSAVDKIPYGDPFGCEIHLPPDIPVPDVPDKRIERKIQQLSNLAKSTLKVARVGDIVVDFCSGSGHLGFILAHCLPQCTIVLLDNKEKSLDRARQRLIELNFSNVYIVQANLDYYIGKFNVGVSLHACGVATDLVIWKCLQNKASIVVCPCCYGGIQQNHVVTYPQSPEYKESGLSERGYIVLGHCADQAGSEQGEKGMQVVDTDRCLLAVSLGYDVTLAKLVGSALKFLPTKILIFS</sequence>